<dbReference type="InterPro" id="IPR003439">
    <property type="entry name" value="ABC_transporter-like_ATP-bd"/>
</dbReference>
<gene>
    <name evidence="13 15" type="primary">ettA</name>
    <name evidence="15" type="ORF">F7Q92_15445</name>
</gene>
<evidence type="ECO:0000256" key="1">
    <source>
        <dbReference type="ARBA" id="ARBA00005868"/>
    </source>
</evidence>
<feature type="region of interest" description="PtIM" evidence="13">
    <location>
        <begin position="242"/>
        <end position="322"/>
    </location>
</feature>
<dbReference type="GO" id="GO:0005524">
    <property type="term" value="F:ATP binding"/>
    <property type="evidence" value="ECO:0007669"/>
    <property type="project" value="UniProtKB-UniRule"/>
</dbReference>
<evidence type="ECO:0000256" key="12">
    <source>
        <dbReference type="ARBA" id="ARBA00022917"/>
    </source>
</evidence>
<keyword evidence="6 13" id="KW-0677">Repeat</keyword>
<evidence type="ECO:0000256" key="13">
    <source>
        <dbReference type="HAMAP-Rule" id="MF_00847"/>
    </source>
</evidence>
<dbReference type="InterPro" id="IPR027417">
    <property type="entry name" value="P-loop_NTPase"/>
</dbReference>
<evidence type="ECO:0000256" key="11">
    <source>
        <dbReference type="ARBA" id="ARBA00022884"/>
    </source>
</evidence>
<keyword evidence="4 13" id="KW-0820">tRNA-binding</keyword>
<dbReference type="InterPro" id="IPR003593">
    <property type="entry name" value="AAA+_ATPase"/>
</dbReference>
<feature type="region of interest" description="Arm" evidence="13">
    <location>
        <begin position="95"/>
        <end position="139"/>
    </location>
</feature>
<dbReference type="EMBL" id="VZPB01000041">
    <property type="protein sequence ID" value="KAB0578925.1"/>
    <property type="molecule type" value="Genomic_DNA"/>
</dbReference>
<dbReference type="EC" id="3.6.1.-" evidence="13"/>
<dbReference type="GO" id="GO:0005737">
    <property type="term" value="C:cytoplasm"/>
    <property type="evidence" value="ECO:0007669"/>
    <property type="project" value="UniProtKB-SubCell"/>
</dbReference>
<comment type="domain">
    <text evidence="13">The arm domain is inserted in the first ABC transporter domain. Probably contacts ribosomal protein L1.</text>
</comment>
<dbReference type="AlphaFoldDB" id="A0A643F9A3"/>
<evidence type="ECO:0000259" key="14">
    <source>
        <dbReference type="PROSITE" id="PS50893"/>
    </source>
</evidence>
<comment type="caution">
    <text evidence="13">Lacks conserved residue(s) required for the propagation of feature annotation.</text>
</comment>
<dbReference type="GO" id="GO:0045900">
    <property type="term" value="P:negative regulation of translational elongation"/>
    <property type="evidence" value="ECO:0007669"/>
    <property type="project" value="UniProtKB-UniRule"/>
</dbReference>
<feature type="domain" description="ABC transporter" evidence="14">
    <location>
        <begin position="6"/>
        <end position="259"/>
    </location>
</feature>
<evidence type="ECO:0000256" key="6">
    <source>
        <dbReference type="ARBA" id="ARBA00022737"/>
    </source>
</evidence>
<protein>
    <recommendedName>
        <fullName evidence="13">Energy-dependent translational throttle protein EttA</fullName>
        <ecNumber evidence="13">3.6.1.-</ecNumber>
    </recommendedName>
    <alternativeName>
        <fullName evidence="13">Translational regulatory factor EttA</fullName>
    </alternativeName>
</protein>
<evidence type="ECO:0000256" key="10">
    <source>
        <dbReference type="ARBA" id="ARBA00022845"/>
    </source>
</evidence>
<organism evidence="15 16">
    <name type="scientific">Ideonella dechloratans</name>
    <dbReference type="NCBI Taxonomy" id="36863"/>
    <lineage>
        <taxon>Bacteria</taxon>
        <taxon>Pseudomonadati</taxon>
        <taxon>Pseudomonadota</taxon>
        <taxon>Betaproteobacteria</taxon>
        <taxon>Burkholderiales</taxon>
        <taxon>Sphaerotilaceae</taxon>
        <taxon>Ideonella</taxon>
    </lineage>
</organism>
<comment type="catalytic activity">
    <reaction evidence="13">
        <text>ATP + H2O = ADP + phosphate + H(+)</text>
        <dbReference type="Rhea" id="RHEA:13065"/>
        <dbReference type="ChEBI" id="CHEBI:15377"/>
        <dbReference type="ChEBI" id="CHEBI:15378"/>
        <dbReference type="ChEBI" id="CHEBI:30616"/>
        <dbReference type="ChEBI" id="CHEBI:43474"/>
        <dbReference type="ChEBI" id="CHEBI:456216"/>
    </reaction>
</comment>
<dbReference type="HAMAP" id="MF_00847">
    <property type="entry name" value="EttA"/>
    <property type="match status" value="1"/>
</dbReference>
<dbReference type="PANTHER" id="PTHR43858:SF1">
    <property type="entry name" value="ABC TRANSPORTER-RELATED PROTEIN"/>
    <property type="match status" value="1"/>
</dbReference>
<dbReference type="GO" id="GO:0000049">
    <property type="term" value="F:tRNA binding"/>
    <property type="evidence" value="ECO:0007669"/>
    <property type="project" value="UniProtKB-UniRule"/>
</dbReference>
<evidence type="ECO:0000256" key="8">
    <source>
        <dbReference type="ARBA" id="ARBA00022801"/>
    </source>
</evidence>
<accession>A0A643F9A3</accession>
<dbReference type="PROSITE" id="PS00211">
    <property type="entry name" value="ABC_TRANSPORTER_1"/>
    <property type="match status" value="1"/>
</dbReference>
<dbReference type="PROSITE" id="PS50893">
    <property type="entry name" value="ABC_TRANSPORTER_2"/>
    <property type="match status" value="2"/>
</dbReference>
<dbReference type="CDD" id="cd03221">
    <property type="entry name" value="ABCF_EF-3"/>
    <property type="match status" value="2"/>
</dbReference>
<feature type="binding site" evidence="13">
    <location>
        <begin position="356"/>
        <end position="363"/>
    </location>
    <ligand>
        <name>ATP</name>
        <dbReference type="ChEBI" id="CHEBI:30616"/>
        <label>2</label>
    </ligand>
</feature>
<evidence type="ECO:0000256" key="3">
    <source>
        <dbReference type="ARBA" id="ARBA00022490"/>
    </source>
</evidence>
<comment type="caution">
    <text evidence="15">The sequence shown here is derived from an EMBL/GenBank/DDBJ whole genome shotgun (WGS) entry which is preliminary data.</text>
</comment>
<feature type="domain" description="ABC transporter" evidence="14">
    <location>
        <begin position="324"/>
        <end position="550"/>
    </location>
</feature>
<dbReference type="GO" id="GO:0043022">
    <property type="term" value="F:ribosome binding"/>
    <property type="evidence" value="ECO:0007669"/>
    <property type="project" value="UniProtKB-UniRule"/>
</dbReference>
<reference evidence="15 16" key="1">
    <citation type="submission" date="2019-09" db="EMBL/GenBank/DDBJ databases">
        <title>Draft genome sequences of 48 bacterial type strains from the CCUG.</title>
        <authorList>
            <person name="Tunovic T."/>
            <person name="Pineiro-Iglesias B."/>
            <person name="Unosson C."/>
            <person name="Inganas E."/>
            <person name="Ohlen M."/>
            <person name="Cardew S."/>
            <person name="Jensie-Markopoulos S."/>
            <person name="Salva-Serra F."/>
            <person name="Jaen-Luchoro D."/>
            <person name="Karlsson R."/>
            <person name="Svensson-Stadler L."/>
            <person name="Chun J."/>
            <person name="Moore E."/>
        </authorList>
    </citation>
    <scope>NUCLEOTIDE SEQUENCE [LARGE SCALE GENOMIC DNA]</scope>
    <source>
        <strain evidence="15 16">CCUG 30977</strain>
    </source>
</reference>
<name>A0A643F9A3_IDEDE</name>
<dbReference type="NCBIfam" id="TIGR03719">
    <property type="entry name" value="ABC_ABC_ChvD"/>
    <property type="match status" value="1"/>
</dbReference>
<keyword evidence="2" id="KW-0472">Membrane</keyword>
<dbReference type="FunFam" id="3.40.50.300:FF:000183">
    <property type="entry name" value="ABC transporter ATP-binding protein yjjK"/>
    <property type="match status" value="1"/>
</dbReference>
<comment type="domain">
    <text evidence="13">The P-site tRNA interaction motif (PtIM domain) probably interacts with the P-site tRNA(fMet) as well as the 23S rRNA.</text>
</comment>
<comment type="subunit">
    <text evidence="13">Monomer. Probably contacts ribosomal proteins L1, L5, L33 and S7, the 16S and 23S rRNA and the P-site containing tRNA(fMet).</text>
</comment>
<evidence type="ECO:0000313" key="16">
    <source>
        <dbReference type="Proteomes" id="UP000430120"/>
    </source>
</evidence>
<dbReference type="GO" id="GO:0006412">
    <property type="term" value="P:translation"/>
    <property type="evidence" value="ECO:0007669"/>
    <property type="project" value="UniProtKB-KW"/>
</dbReference>
<keyword evidence="10 13" id="KW-0810">Translation regulation</keyword>
<evidence type="ECO:0000256" key="2">
    <source>
        <dbReference type="ARBA" id="ARBA00022475"/>
    </source>
</evidence>
<evidence type="ECO:0000256" key="4">
    <source>
        <dbReference type="ARBA" id="ARBA00022555"/>
    </source>
</evidence>
<dbReference type="SMART" id="SM00382">
    <property type="entry name" value="AAA"/>
    <property type="match status" value="2"/>
</dbReference>
<dbReference type="Proteomes" id="UP000430120">
    <property type="component" value="Unassembled WGS sequence"/>
</dbReference>
<evidence type="ECO:0000313" key="15">
    <source>
        <dbReference type="EMBL" id="KAB0578925.1"/>
    </source>
</evidence>
<sequence>MAQYVFTMNRVGKIVPPKRQILKDITLSFFPGAKIGVLGLNGSGKSTLLKIMAGLDKDIEGEAVPMPGLKIGYLPQEPQLDPEQTVRQAVEEGIGGALAAQKRLEEVYAAYAEPDADFDALATEQAELEAIIAAAGGENTDHLLDIAADALRLPPWDAKIGPLSGGEKRRVALCRLLLSKPDMLLLDEPTNHLDAESVEWLEQFLKRFSGTVVAITHDRYFLDNAAEWILELDRGHGIPYKGNYSDWLEGKEKRLEAEQKAEDARAKAMKQELEWVRKNAKGRQAKSKARLARFEELSDVEYQKRNETNEIFIPVAERLGNEVIEFKNVSKSFGDRVLIDNLSFKVPAGAIVGIIGPNGAGKSTLFRMIQGVETPDSGEVTIGKTAQLAFVDQSREGLAADKTVWEDVSGGLDNIVVGKFVMPSRAYLGRFNFKGNDQQKLVGSLSGGERGRLHLAKTLAQGGNVLMLDEPSNDLDVETLRALEDALLEFAGSAMIISHDRWFLDRICTHILACEGDSQWFFYDGNFTEYEADKKKRLGEEGAKPHRLRFKALK</sequence>
<keyword evidence="3 13" id="KW-0963">Cytoplasm</keyword>
<proteinExistence type="inferred from homology"/>
<keyword evidence="7 13" id="KW-0547">Nucleotide-binding</keyword>
<dbReference type="SUPFAM" id="SSF52540">
    <property type="entry name" value="P-loop containing nucleoside triphosphate hydrolases"/>
    <property type="match status" value="2"/>
</dbReference>
<dbReference type="NCBIfam" id="NF008775">
    <property type="entry name" value="PRK11819.1"/>
    <property type="match status" value="1"/>
</dbReference>
<evidence type="ECO:0000256" key="5">
    <source>
        <dbReference type="ARBA" id="ARBA00022730"/>
    </source>
</evidence>
<keyword evidence="8 13" id="KW-0378">Hydrolase</keyword>
<dbReference type="Pfam" id="PF12848">
    <property type="entry name" value="ABC_tran_Xtn"/>
    <property type="match status" value="1"/>
</dbReference>
<dbReference type="PANTHER" id="PTHR43858">
    <property type="entry name" value="ENERGY-DEPENDENT TRANSLATIONAL THROTTLE PROTEIN ETTA"/>
    <property type="match status" value="1"/>
</dbReference>
<dbReference type="GO" id="GO:0016887">
    <property type="term" value="F:ATP hydrolysis activity"/>
    <property type="evidence" value="ECO:0007669"/>
    <property type="project" value="UniProtKB-UniRule"/>
</dbReference>
<keyword evidence="11 13" id="KW-0694">RNA-binding</keyword>
<dbReference type="FunFam" id="3.40.50.300:FF:000011">
    <property type="entry name" value="Putative ABC transporter ATP-binding component"/>
    <property type="match status" value="1"/>
</dbReference>
<dbReference type="InterPro" id="IPR022374">
    <property type="entry name" value="EttA"/>
</dbReference>
<comment type="function">
    <text evidence="13">A translation factor that gates the progression of the 70S ribosomal initiation complex (IC, containing tRNA(fMet) in the P-site) into the translation elongation cycle by using a mechanism sensitive to the ATP/ADP ratio. Binds to the 70S ribosome E-site where it modulates the state of the translating ribosome during subunit translocation. ATP hydrolysis probably frees it from the ribosome, which can enter the elongation phase.</text>
</comment>
<evidence type="ECO:0000256" key="9">
    <source>
        <dbReference type="ARBA" id="ARBA00022840"/>
    </source>
</evidence>
<dbReference type="Gene3D" id="3.40.50.300">
    <property type="entry name" value="P-loop containing nucleotide triphosphate hydrolases"/>
    <property type="match status" value="2"/>
</dbReference>
<keyword evidence="9 13" id="KW-0067">ATP-binding</keyword>
<dbReference type="InterPro" id="IPR017871">
    <property type="entry name" value="ABC_transporter-like_CS"/>
</dbReference>
<dbReference type="InterPro" id="IPR032781">
    <property type="entry name" value="ABC_tran_Xtn"/>
</dbReference>
<keyword evidence="2" id="KW-1003">Cell membrane</keyword>
<dbReference type="RefSeq" id="WP_151124994.1">
    <property type="nucleotide sequence ID" value="NZ_CP088081.1"/>
</dbReference>
<keyword evidence="12 13" id="KW-0648">Protein biosynthesis</keyword>
<dbReference type="GO" id="GO:0019843">
    <property type="term" value="F:rRNA binding"/>
    <property type="evidence" value="ECO:0007669"/>
    <property type="project" value="UniProtKB-UniRule"/>
</dbReference>
<dbReference type="Pfam" id="PF00005">
    <property type="entry name" value="ABC_tran"/>
    <property type="match status" value="2"/>
</dbReference>
<keyword evidence="5 13" id="KW-0699">rRNA-binding</keyword>
<comment type="similarity">
    <text evidence="1 13">Belongs to the ABC transporter superfamily. ABCF family. Translational throttle EttA subfamily.</text>
</comment>
<evidence type="ECO:0000256" key="7">
    <source>
        <dbReference type="ARBA" id="ARBA00022741"/>
    </source>
</evidence>
<comment type="subcellular location">
    <subcellularLocation>
        <location evidence="13">Cytoplasm</location>
    </subcellularLocation>
    <text evidence="13">Associates with ribosomes and polysomes.</text>
</comment>
<dbReference type="OrthoDB" id="9762051at2"/>
<keyword evidence="16" id="KW-1185">Reference proteome</keyword>